<dbReference type="Proteomes" id="UP000887580">
    <property type="component" value="Unplaced"/>
</dbReference>
<name>A0AC35GPM0_9BILA</name>
<dbReference type="WBParaSite" id="PS1159_v2.g720.t2">
    <property type="protein sequence ID" value="PS1159_v2.g720.t2"/>
    <property type="gene ID" value="PS1159_v2.g720"/>
</dbReference>
<proteinExistence type="predicted"/>
<reference evidence="2" key="1">
    <citation type="submission" date="2022-11" db="UniProtKB">
        <authorList>
            <consortium name="WormBaseParasite"/>
        </authorList>
    </citation>
    <scope>IDENTIFICATION</scope>
</reference>
<organism evidence="1 2">
    <name type="scientific">Panagrolaimus sp. PS1159</name>
    <dbReference type="NCBI Taxonomy" id="55785"/>
    <lineage>
        <taxon>Eukaryota</taxon>
        <taxon>Metazoa</taxon>
        <taxon>Ecdysozoa</taxon>
        <taxon>Nematoda</taxon>
        <taxon>Chromadorea</taxon>
        <taxon>Rhabditida</taxon>
        <taxon>Tylenchina</taxon>
        <taxon>Panagrolaimomorpha</taxon>
        <taxon>Panagrolaimoidea</taxon>
        <taxon>Panagrolaimidae</taxon>
        <taxon>Panagrolaimus</taxon>
    </lineage>
</organism>
<evidence type="ECO:0000313" key="2">
    <source>
        <dbReference type="WBParaSite" id="PS1159_v2.g720.t2"/>
    </source>
</evidence>
<protein>
    <submittedName>
        <fullName evidence="2">Uncharacterized protein</fullName>
    </submittedName>
</protein>
<accession>A0AC35GPM0</accession>
<sequence length="467" mass="53313">MSESGGNHGHHILAREQELENGHLSKKVLENVPHKSRQQDSMIAELKKHQSGHDDSSSDDETLKGDDDDHTVGDRHEEMWHHEPHEEEHIVHYEMPPNEPARDYESHRSSIAHSDHNVQQKKVEQTNYFNSYNHDNRSQRSNSVHSEANHNVQQKKVEQTANYFNSYNHDNRSQRSNSVHSNASRHSYQVPPSHHSIPPSHHSSHDSIPNYQPPPPPQQQPATRDSRASSTSTLRSDRNIRIVTNHTPPAPPPQPTFDNGYDADEPAHRGEPKGIHTVREYGIHGHRRSNASEVSSVDYNRESFTVGDIEYIQEKPKARERTATKQSSMNSNQKPPHLSHHQHYDNHQEQRYRTDTKQSGISQHHETSKTAHHFNPVKRQSYTPRGVVGHFVPSVDDSPIAPVSHLADQYGGRSHANKSLFFPHKHEEAVEQQHHSRASSKRGSDASSVHSLKRKFLILIKSFNAII</sequence>
<evidence type="ECO:0000313" key="1">
    <source>
        <dbReference type="Proteomes" id="UP000887580"/>
    </source>
</evidence>